<protein>
    <submittedName>
        <fullName evidence="2">Uncharacterized protein</fullName>
    </submittedName>
</protein>
<dbReference type="EMBL" id="CP136958">
    <property type="protein sequence ID" value="WOT03377.1"/>
    <property type="molecule type" value="Genomic_DNA"/>
</dbReference>
<accession>A0AAF0YTX1</accession>
<feature type="compositionally biased region" description="Acidic residues" evidence="1">
    <location>
        <begin position="48"/>
        <end position="57"/>
    </location>
</feature>
<reference evidence="2" key="2">
    <citation type="submission" date="2023-10" db="EMBL/GenBank/DDBJ databases">
        <authorList>
            <person name="Choi B."/>
        </authorList>
    </citation>
    <scope>NUCLEOTIDE SEQUENCE</scope>
    <source>
        <strain evidence="2">UMB0763</strain>
    </source>
</reference>
<dbReference type="AlphaFoldDB" id="A0AAF0YTX1"/>
<dbReference type="RefSeq" id="WP_317858544.1">
    <property type="nucleotide sequence ID" value="NZ_CP136958.1"/>
</dbReference>
<dbReference type="InterPro" id="IPR055726">
    <property type="entry name" value="DUF7302"/>
</dbReference>
<dbReference type="Pfam" id="PF23976">
    <property type="entry name" value="DUF7302"/>
    <property type="match status" value="1"/>
</dbReference>
<dbReference type="Proteomes" id="UP000234560">
    <property type="component" value="Chromosome"/>
</dbReference>
<reference evidence="2" key="1">
    <citation type="submission" date="2017-12" db="EMBL/GenBank/DDBJ databases">
        <authorList>
            <person name="Thomas-White K."/>
            <person name="Wolfe A.J."/>
        </authorList>
    </citation>
    <scope>NUCLEOTIDE SEQUENCE</scope>
    <source>
        <strain evidence="2">UMB0763</strain>
    </source>
</reference>
<feature type="region of interest" description="Disordered" evidence="1">
    <location>
        <begin position="34"/>
        <end position="57"/>
    </location>
</feature>
<evidence type="ECO:0000256" key="1">
    <source>
        <dbReference type="SAM" id="MobiDB-lite"/>
    </source>
</evidence>
<organism evidence="2 3">
    <name type="scientific">Corynebacterium pyruviciproducens</name>
    <dbReference type="NCBI Taxonomy" id="598660"/>
    <lineage>
        <taxon>Bacteria</taxon>
        <taxon>Bacillati</taxon>
        <taxon>Actinomycetota</taxon>
        <taxon>Actinomycetes</taxon>
        <taxon>Mycobacteriales</taxon>
        <taxon>Corynebacteriaceae</taxon>
        <taxon>Corynebacterium</taxon>
    </lineage>
</organism>
<dbReference type="KEGG" id="cpyr:CYJ47_06385"/>
<evidence type="ECO:0000313" key="3">
    <source>
        <dbReference type="Proteomes" id="UP000234560"/>
    </source>
</evidence>
<sequence>MIVNTATGVVADTSPEFTEELVASGAWEVLKKRGGSRRGVRKSKEEKAEEEASAVEG</sequence>
<gene>
    <name evidence="2" type="ORF">CYJ47_06385</name>
</gene>
<proteinExistence type="predicted"/>
<name>A0AAF0YTX1_9CORY</name>
<evidence type="ECO:0000313" key="2">
    <source>
        <dbReference type="EMBL" id="WOT03377.1"/>
    </source>
</evidence>